<keyword evidence="4" id="KW-1185">Reference proteome</keyword>
<dbReference type="Proteomes" id="UP000184330">
    <property type="component" value="Unassembled WGS sequence"/>
</dbReference>
<organism evidence="3 4">
    <name type="scientific">Phialocephala subalpina</name>
    <dbReference type="NCBI Taxonomy" id="576137"/>
    <lineage>
        <taxon>Eukaryota</taxon>
        <taxon>Fungi</taxon>
        <taxon>Dikarya</taxon>
        <taxon>Ascomycota</taxon>
        <taxon>Pezizomycotina</taxon>
        <taxon>Leotiomycetes</taxon>
        <taxon>Helotiales</taxon>
        <taxon>Mollisiaceae</taxon>
        <taxon>Phialocephala</taxon>
        <taxon>Phialocephala fortinii species complex</taxon>
    </lineage>
</organism>
<reference evidence="3 4" key="1">
    <citation type="submission" date="2016-03" db="EMBL/GenBank/DDBJ databases">
        <authorList>
            <person name="Ploux O."/>
        </authorList>
    </citation>
    <scope>NUCLEOTIDE SEQUENCE [LARGE SCALE GENOMIC DNA]</scope>
    <source>
        <strain evidence="3 4">UAMH 11012</strain>
    </source>
</reference>
<dbReference type="OrthoDB" id="4156714at2759"/>
<gene>
    <name evidence="3" type="ORF">PAC_10209</name>
</gene>
<evidence type="ECO:0000313" key="3">
    <source>
        <dbReference type="EMBL" id="CZR60313.1"/>
    </source>
</evidence>
<feature type="compositionally biased region" description="Polar residues" evidence="2">
    <location>
        <begin position="63"/>
        <end position="82"/>
    </location>
</feature>
<evidence type="ECO:0000256" key="1">
    <source>
        <dbReference type="SAM" id="Coils"/>
    </source>
</evidence>
<feature type="compositionally biased region" description="Basic and acidic residues" evidence="2">
    <location>
        <begin position="9"/>
        <end position="22"/>
    </location>
</feature>
<accession>A0A1L7X5L3</accession>
<feature type="coiled-coil region" evidence="1">
    <location>
        <begin position="168"/>
        <end position="227"/>
    </location>
</feature>
<sequence length="531" mass="60078">MSSNNSNQQDHRTLQKTSEKDLPSPNQITEAQSKPSQTMKNASVANTSAADTDECEDEEFPSQVRTAKQMASEQEYTRSAANESPGCGLRAVCRYFSRDKSNSPSTDFKRHPKRPHKSSLIGQSPEQLQENGGTGKQISKGATAQVAELAQRFDQAMKKKEAEWQVKERELEDQLGRMQSQNQHLENGIQQIQDELKHRTRILEAQVQEAKSEKEEVEAEYNLFFRQKQEEEFKEMESWLPVDGSKVIGDLDRLKRDMRAFGKGMSINDLSVFQQLDEVDHVALLNDLAEVCVLTNGGLPEGLTSSKSPALLLNALLAHHVYTTLFTNPFFFLGNGLGDVLPKSGLDSLLNEIYSRTQQANQEEAHIWRSQTLRLLLPPLRNDTTSQEKDLHRWTSELISQVANLQATHFLEGPARHLIRDEAKANSGSKLQSIYKTAANISYMMWTRRATMRCYTLKHLGPLAFNPESKDLIPHSSVKFEQFEDLLEGRPISLIVHPLLQLYGTNDAKDYDRGSVWAPAEVWLDSRKPTQ</sequence>
<name>A0A1L7X5L3_9HELO</name>
<feature type="compositionally biased region" description="Polar residues" evidence="2">
    <location>
        <begin position="24"/>
        <end position="50"/>
    </location>
</feature>
<proteinExistence type="predicted"/>
<feature type="region of interest" description="Disordered" evidence="2">
    <location>
        <begin position="1"/>
        <end position="142"/>
    </location>
</feature>
<feature type="compositionally biased region" description="Polar residues" evidence="2">
    <location>
        <begin position="120"/>
        <end position="142"/>
    </location>
</feature>
<dbReference type="AlphaFoldDB" id="A0A1L7X5L3"/>
<protein>
    <submittedName>
        <fullName evidence="3">Uncharacterized protein</fullName>
    </submittedName>
</protein>
<feature type="compositionally biased region" description="Acidic residues" evidence="2">
    <location>
        <begin position="51"/>
        <end position="60"/>
    </location>
</feature>
<keyword evidence="1" id="KW-0175">Coiled coil</keyword>
<evidence type="ECO:0000256" key="2">
    <source>
        <dbReference type="SAM" id="MobiDB-lite"/>
    </source>
</evidence>
<dbReference type="EMBL" id="FJOG01000015">
    <property type="protein sequence ID" value="CZR60313.1"/>
    <property type="molecule type" value="Genomic_DNA"/>
</dbReference>
<evidence type="ECO:0000313" key="4">
    <source>
        <dbReference type="Proteomes" id="UP000184330"/>
    </source>
</evidence>